<dbReference type="GO" id="GO:0016020">
    <property type="term" value="C:membrane"/>
    <property type="evidence" value="ECO:0007669"/>
    <property type="project" value="UniProtKB-SubCell"/>
</dbReference>
<dbReference type="GO" id="GO:0090471">
    <property type="term" value="F:9,15,9'-tri-cis-zeta-carotene isomerase activity"/>
    <property type="evidence" value="ECO:0007669"/>
    <property type="project" value="TreeGrafter"/>
</dbReference>
<evidence type="ECO:0000256" key="6">
    <source>
        <dbReference type="SAM" id="SignalP"/>
    </source>
</evidence>
<accession>A0AAD3CYY3</accession>
<dbReference type="AlphaFoldDB" id="A0AAD3CYY3"/>
<dbReference type="Proteomes" id="UP001054902">
    <property type="component" value="Unassembled WGS sequence"/>
</dbReference>
<comment type="subcellular location">
    <subcellularLocation>
        <location evidence="1">Membrane</location>
        <topology evidence="1">Multi-pass membrane protein</topology>
    </subcellularLocation>
</comment>
<feature type="transmembrane region" description="Helical" evidence="5">
    <location>
        <begin position="165"/>
        <end position="186"/>
    </location>
</feature>
<feature type="domain" description="NnrU" evidence="7">
    <location>
        <begin position="137"/>
        <end position="355"/>
    </location>
</feature>
<feature type="chain" id="PRO_5042281128" evidence="6">
    <location>
        <begin position="21"/>
        <end position="363"/>
    </location>
</feature>
<evidence type="ECO:0000256" key="3">
    <source>
        <dbReference type="ARBA" id="ARBA00022989"/>
    </source>
</evidence>
<reference evidence="8 9" key="1">
    <citation type="journal article" date="2021" name="Sci. Rep.">
        <title>The genome of the diatom Chaetoceros tenuissimus carries an ancient integrated fragment of an extant virus.</title>
        <authorList>
            <person name="Hongo Y."/>
            <person name="Kimura K."/>
            <person name="Takaki Y."/>
            <person name="Yoshida Y."/>
            <person name="Baba S."/>
            <person name="Kobayashi G."/>
            <person name="Nagasaki K."/>
            <person name="Hano T."/>
            <person name="Tomaru Y."/>
        </authorList>
    </citation>
    <scope>NUCLEOTIDE SEQUENCE [LARGE SCALE GENOMIC DNA]</scope>
    <source>
        <strain evidence="8 9">NIES-3715</strain>
    </source>
</reference>
<evidence type="ECO:0000313" key="9">
    <source>
        <dbReference type="Proteomes" id="UP001054902"/>
    </source>
</evidence>
<sequence>MYMSKFLLSTLLLLASRTQGFVQPTHQAKFLPSFSSSHDVSRSLVQPTYGVQRQSNKLLHAVETKSEMMTLIGEDSASFTLEEQKLEDWIKFSIATGTVLAAVSYVWFLPFGPHLGDSFLQTVQTTIGTTAPDVTIFAMLSFFAIAHSGLAGLRPYAEEIVGARAWRVIFAIVSLPLALSCISYFVNHCHEGVQLWDLTGVPGLHAACWITDFVSFLFLYPSTFNLLEIAAIEKPQLHLYESGIIRITRHPQAMGQVMWCVAHSLWLGSSTALSASSILVLHHLYSVWHGDRRLQRKHGEAFEAVKERTSVIPFQAIIEGRQTLPQDYYTEFLRGPYALVVGGTIAAYFAHPWMMAGAALLKW</sequence>
<evidence type="ECO:0000256" key="2">
    <source>
        <dbReference type="ARBA" id="ARBA00022692"/>
    </source>
</evidence>
<dbReference type="Pfam" id="PF07298">
    <property type="entry name" value="NnrU"/>
    <property type="match status" value="1"/>
</dbReference>
<evidence type="ECO:0000256" key="4">
    <source>
        <dbReference type="ARBA" id="ARBA00023136"/>
    </source>
</evidence>
<keyword evidence="2 5" id="KW-0812">Transmembrane</keyword>
<comment type="caution">
    <text evidence="8">The sequence shown here is derived from an EMBL/GenBank/DDBJ whole genome shotgun (WGS) entry which is preliminary data.</text>
</comment>
<keyword evidence="9" id="KW-1185">Reference proteome</keyword>
<keyword evidence="6" id="KW-0732">Signal</keyword>
<dbReference type="PANTHER" id="PTHR35988">
    <property type="entry name" value="15-CIS-ZETA-CAROTENE ISOMERASE, CHLOROPLASTIC"/>
    <property type="match status" value="1"/>
</dbReference>
<protein>
    <submittedName>
        <fullName evidence="8">Zeta-carotene isomerase</fullName>
    </submittedName>
</protein>
<name>A0AAD3CYY3_9STRA</name>
<keyword evidence="4 5" id="KW-0472">Membrane</keyword>
<keyword evidence="3 5" id="KW-1133">Transmembrane helix</keyword>
<gene>
    <name evidence="8" type="ORF">CTEN210_10056</name>
</gene>
<organism evidence="8 9">
    <name type="scientific">Chaetoceros tenuissimus</name>
    <dbReference type="NCBI Taxonomy" id="426638"/>
    <lineage>
        <taxon>Eukaryota</taxon>
        <taxon>Sar</taxon>
        <taxon>Stramenopiles</taxon>
        <taxon>Ochrophyta</taxon>
        <taxon>Bacillariophyta</taxon>
        <taxon>Coscinodiscophyceae</taxon>
        <taxon>Chaetocerotophycidae</taxon>
        <taxon>Chaetocerotales</taxon>
        <taxon>Chaetocerotaceae</taxon>
        <taxon>Chaetoceros</taxon>
    </lineage>
</organism>
<dbReference type="Gene3D" id="1.20.120.1630">
    <property type="match status" value="1"/>
</dbReference>
<evidence type="ECO:0000256" key="1">
    <source>
        <dbReference type="ARBA" id="ARBA00004141"/>
    </source>
</evidence>
<feature type="transmembrane region" description="Helical" evidence="5">
    <location>
        <begin position="257"/>
        <end position="285"/>
    </location>
</feature>
<evidence type="ECO:0000259" key="7">
    <source>
        <dbReference type="Pfam" id="PF07298"/>
    </source>
</evidence>
<feature type="transmembrane region" description="Helical" evidence="5">
    <location>
        <begin position="198"/>
        <end position="220"/>
    </location>
</feature>
<dbReference type="EMBL" id="BLLK01000047">
    <property type="protein sequence ID" value="GFH53580.1"/>
    <property type="molecule type" value="Genomic_DNA"/>
</dbReference>
<proteinExistence type="predicted"/>
<dbReference type="GO" id="GO:0009507">
    <property type="term" value="C:chloroplast"/>
    <property type="evidence" value="ECO:0007669"/>
    <property type="project" value="TreeGrafter"/>
</dbReference>
<evidence type="ECO:0000313" key="8">
    <source>
        <dbReference type="EMBL" id="GFH53580.1"/>
    </source>
</evidence>
<feature type="transmembrane region" description="Helical" evidence="5">
    <location>
        <begin position="134"/>
        <end position="153"/>
    </location>
</feature>
<keyword evidence="8" id="KW-0413">Isomerase</keyword>
<feature type="signal peptide" evidence="6">
    <location>
        <begin position="1"/>
        <end position="20"/>
    </location>
</feature>
<dbReference type="PANTHER" id="PTHR35988:SF2">
    <property type="entry name" value="15-CIS-ZETA-CAROTENE ISOMERASE, CHLOROPLASTIC"/>
    <property type="match status" value="1"/>
</dbReference>
<evidence type="ECO:0000256" key="5">
    <source>
        <dbReference type="SAM" id="Phobius"/>
    </source>
</evidence>
<dbReference type="InterPro" id="IPR009915">
    <property type="entry name" value="NnrU_dom"/>
</dbReference>
<feature type="transmembrane region" description="Helical" evidence="5">
    <location>
        <begin position="337"/>
        <end position="361"/>
    </location>
</feature>